<dbReference type="InterPro" id="IPR007325">
    <property type="entry name" value="KFase/CYL"/>
</dbReference>
<sequence length="323" mass="34584">MKTRTLIGLSSLCAAIAAPLSCSESKAAPHEEALQAGTSEWGADDEIGAANRLDPDLVRDAAKLVTTGKSYSLGIEVNNRTPAYGHRTFQVFMTQPENPAGKGIGTKGLTYNDEMIEGWMGVGTQLNGLGHIGIENVYYNGHKEQDILTIHGVKKLGLEKLPPLVTRGVLLDMAAHLGTEMVREGTAFGAADLETVARKQGVTLRKGDIVILHTGWLDLMGKDDKRFLQGCPGINREAARLLAGKGIVAVGADTWAVEVVPGEPGAGTFEVNQTLIAKNGIYVLENIRTAELARDKAYEFLFVLGHPKYTGTTQAIINPVALR</sequence>
<protein>
    <submittedName>
        <fullName evidence="1">Cyclase family protein</fullName>
    </submittedName>
</protein>
<accession>A0ABZ2LJ19</accession>
<dbReference type="InterPro" id="IPR037175">
    <property type="entry name" value="KFase_sf"/>
</dbReference>
<dbReference type="Pfam" id="PF04199">
    <property type="entry name" value="Cyclase"/>
    <property type="match status" value="1"/>
</dbReference>
<evidence type="ECO:0000313" key="2">
    <source>
        <dbReference type="Proteomes" id="UP001374803"/>
    </source>
</evidence>
<dbReference type="Gene3D" id="3.50.30.50">
    <property type="entry name" value="Putative cyclase"/>
    <property type="match status" value="1"/>
</dbReference>
<organism evidence="1 2">
    <name type="scientific">Pendulispora rubella</name>
    <dbReference type="NCBI Taxonomy" id="2741070"/>
    <lineage>
        <taxon>Bacteria</taxon>
        <taxon>Pseudomonadati</taxon>
        <taxon>Myxococcota</taxon>
        <taxon>Myxococcia</taxon>
        <taxon>Myxococcales</taxon>
        <taxon>Sorangiineae</taxon>
        <taxon>Pendulisporaceae</taxon>
        <taxon>Pendulispora</taxon>
    </lineage>
</organism>
<name>A0ABZ2LJ19_9BACT</name>
<dbReference type="PANTHER" id="PTHR34861">
    <property type="match status" value="1"/>
</dbReference>
<reference evidence="1" key="1">
    <citation type="submission" date="2021-12" db="EMBL/GenBank/DDBJ databases">
        <title>Discovery of the Pendulisporaceae a myxobacterial family with distinct sporulation behavior and unique specialized metabolism.</title>
        <authorList>
            <person name="Garcia R."/>
            <person name="Popoff A."/>
            <person name="Bader C.D."/>
            <person name="Loehr J."/>
            <person name="Walesch S."/>
            <person name="Walt C."/>
            <person name="Boldt J."/>
            <person name="Bunk B."/>
            <person name="Haeckl F.J.F.P.J."/>
            <person name="Gunesch A.P."/>
            <person name="Birkelbach J."/>
            <person name="Nuebel U."/>
            <person name="Pietschmann T."/>
            <person name="Bach T."/>
            <person name="Mueller R."/>
        </authorList>
    </citation>
    <scope>NUCLEOTIDE SEQUENCE</scope>
    <source>
        <strain evidence="1">MSr11367</strain>
    </source>
</reference>
<dbReference type="SUPFAM" id="SSF102198">
    <property type="entry name" value="Putative cyclase"/>
    <property type="match status" value="1"/>
</dbReference>
<evidence type="ECO:0000313" key="1">
    <source>
        <dbReference type="EMBL" id="WXB08802.1"/>
    </source>
</evidence>
<keyword evidence="2" id="KW-1185">Reference proteome</keyword>
<gene>
    <name evidence="1" type="ORF">LVJ94_16375</name>
</gene>
<dbReference type="Proteomes" id="UP001374803">
    <property type="component" value="Chromosome"/>
</dbReference>
<proteinExistence type="predicted"/>
<dbReference type="RefSeq" id="WP_394838479.1">
    <property type="nucleotide sequence ID" value="NZ_CP089929.1"/>
</dbReference>
<dbReference type="PANTHER" id="PTHR34861:SF10">
    <property type="entry name" value="CYCLASE"/>
    <property type="match status" value="1"/>
</dbReference>
<dbReference type="EMBL" id="CP089983">
    <property type="protein sequence ID" value="WXB08802.1"/>
    <property type="molecule type" value="Genomic_DNA"/>
</dbReference>